<protein>
    <recommendedName>
        <fullName evidence="1">RNA helicase</fullName>
        <ecNumber evidence="1">3.6.4.13</ecNumber>
    </recommendedName>
</protein>
<sequence>MEGRGNQPTTSESRSNSRSRSRSSRRHHSSRSRYSSHRHHRRSSSRRYSPSYSRSRSSSRRYHRRHHSSERSRSRSNSSYRGHSSRHGDSYYSSNRRSSGGYSSSHPSYSDAPVDTRRYESAYHGGRSYDDNSFAGAHLKDIQWDMNQLIKFEKNFYHEHPAITKMPDSEVEQWRHDNQIICQGENIPKPVLSFDVSPFPADVLDVIHRAGFKAPTPIQSQGWPMALSGRDVVGIAATGSGKTLAFILPAIIHIRAQPMLRPGDGPICLVLSPTRELANQTQEECARFGTSSGIRNTCVYGGVPRRQQAYDLRRGAEIVIATPGRLLDFLESGVTNLRRVTYLVMDEADRMLDMGFEPQIRKIVSQIRPDRQTLMWSATWPKEVQALARDFLTNPIQVNIGSLDLKVTDHVKQVIKCVTEGQKLDETLKILRSKNPESRCIIFTQSKRGADELTRILRQRGFNALAIHGDKEQRERDFVLHEFKSGRVTIMVATDVASRGLDVKDIRVVINYDFPSCVEDYIHRVGRAGRKTADGYSEGMAVSFFTDTSAKVTRELIKVLREAHQDVPPELERYAFSSYGGNGGGRYGGSRYGGGGGGYRGNYGMTGSNNVPIGRDY</sequence>
<evidence type="ECO:0000256" key="8">
    <source>
        <dbReference type="SAM" id="MobiDB-lite"/>
    </source>
</evidence>
<dbReference type="PANTHER" id="PTHR47958">
    <property type="entry name" value="ATP-DEPENDENT RNA HELICASE DBP3"/>
    <property type="match status" value="1"/>
</dbReference>
<dbReference type="CDD" id="cd17966">
    <property type="entry name" value="DEADc_DDX5_DDX17"/>
    <property type="match status" value="1"/>
</dbReference>
<keyword evidence="2 7" id="KW-0547">Nucleotide-binding</keyword>
<accession>D8LZH3</accession>
<feature type="domain" description="Helicase C-terminal" evidence="10">
    <location>
        <begin position="423"/>
        <end position="575"/>
    </location>
</feature>
<keyword evidence="4 7" id="KW-0347">Helicase</keyword>
<evidence type="ECO:0000259" key="11">
    <source>
        <dbReference type="PROSITE" id="PS51195"/>
    </source>
</evidence>
<dbReference type="SMART" id="SM00490">
    <property type="entry name" value="HELICc"/>
    <property type="match status" value="1"/>
</dbReference>
<dbReference type="GO" id="GO:0005524">
    <property type="term" value="F:ATP binding"/>
    <property type="evidence" value="ECO:0007669"/>
    <property type="project" value="UniProtKB-KW"/>
</dbReference>
<evidence type="ECO:0000313" key="13">
    <source>
        <dbReference type="Proteomes" id="UP000008312"/>
    </source>
</evidence>
<dbReference type="OMA" id="STMPKFE"/>
<dbReference type="PROSITE" id="PS51194">
    <property type="entry name" value="HELICASE_CTER"/>
    <property type="match status" value="1"/>
</dbReference>
<evidence type="ECO:0000256" key="1">
    <source>
        <dbReference type="ARBA" id="ARBA00012552"/>
    </source>
</evidence>
<dbReference type="InterPro" id="IPR011545">
    <property type="entry name" value="DEAD/DEAH_box_helicase_dom"/>
</dbReference>
<dbReference type="Proteomes" id="UP000008312">
    <property type="component" value="Unassembled WGS sequence"/>
</dbReference>
<dbReference type="CDD" id="cd18787">
    <property type="entry name" value="SF2_C_DEAD"/>
    <property type="match status" value="1"/>
</dbReference>
<dbReference type="InParanoid" id="D8LZH3"/>
<dbReference type="SUPFAM" id="SSF52540">
    <property type="entry name" value="P-loop containing nucleoside triphosphate hydrolases"/>
    <property type="match status" value="2"/>
</dbReference>
<gene>
    <name evidence="12" type="ORF">GSBLH_T00001400001</name>
</gene>
<dbReference type="InterPro" id="IPR014014">
    <property type="entry name" value="RNA_helicase_DEAD_Q_motif"/>
</dbReference>
<evidence type="ECO:0000256" key="7">
    <source>
        <dbReference type="RuleBase" id="RU000492"/>
    </source>
</evidence>
<dbReference type="FunFam" id="3.40.50.300:FF:000079">
    <property type="entry name" value="probable ATP-dependent RNA helicase DDX17"/>
    <property type="match status" value="1"/>
</dbReference>
<keyword evidence="3 7" id="KW-0378">Hydrolase</keyword>
<evidence type="ECO:0000256" key="5">
    <source>
        <dbReference type="ARBA" id="ARBA00022840"/>
    </source>
</evidence>
<keyword evidence="13" id="KW-1185">Reference proteome</keyword>
<dbReference type="PROSITE" id="PS51192">
    <property type="entry name" value="HELICASE_ATP_BIND_1"/>
    <property type="match status" value="1"/>
</dbReference>
<evidence type="ECO:0000256" key="3">
    <source>
        <dbReference type="ARBA" id="ARBA00022801"/>
    </source>
</evidence>
<feature type="compositionally biased region" description="Low complexity" evidence="8">
    <location>
        <begin position="90"/>
        <end position="110"/>
    </location>
</feature>
<feature type="domain" description="Helicase ATP-binding" evidence="9">
    <location>
        <begin position="223"/>
        <end position="398"/>
    </location>
</feature>
<dbReference type="InterPro" id="IPR000629">
    <property type="entry name" value="RNA-helicase_DEAD-box_CS"/>
</dbReference>
<feature type="short sequence motif" description="Q motif" evidence="6">
    <location>
        <begin position="192"/>
        <end position="220"/>
    </location>
</feature>
<dbReference type="Gene3D" id="3.40.50.300">
    <property type="entry name" value="P-loop containing nucleotide triphosphate hydrolases"/>
    <property type="match status" value="2"/>
</dbReference>
<dbReference type="PROSITE" id="PS51195">
    <property type="entry name" value="Q_MOTIF"/>
    <property type="match status" value="1"/>
</dbReference>
<dbReference type="GeneID" id="24918663"/>
<dbReference type="FunFam" id="3.40.50.300:FF:000008">
    <property type="entry name" value="ATP-dependent RNA helicase RhlB"/>
    <property type="match status" value="1"/>
</dbReference>
<dbReference type="AlphaFoldDB" id="D8LZH3"/>
<proteinExistence type="inferred from homology"/>
<dbReference type="EC" id="3.6.4.13" evidence="1"/>
<dbReference type="SMART" id="SM00487">
    <property type="entry name" value="DEXDc"/>
    <property type="match status" value="1"/>
</dbReference>
<dbReference type="GO" id="GO:0003724">
    <property type="term" value="F:RNA helicase activity"/>
    <property type="evidence" value="ECO:0007669"/>
    <property type="project" value="UniProtKB-EC"/>
</dbReference>
<evidence type="ECO:0000313" key="12">
    <source>
        <dbReference type="EMBL" id="CBK21212.2"/>
    </source>
</evidence>
<dbReference type="GO" id="GO:0016787">
    <property type="term" value="F:hydrolase activity"/>
    <property type="evidence" value="ECO:0007669"/>
    <property type="project" value="UniProtKB-KW"/>
</dbReference>
<evidence type="ECO:0000256" key="6">
    <source>
        <dbReference type="PROSITE-ProRule" id="PRU00552"/>
    </source>
</evidence>
<evidence type="ECO:0000259" key="10">
    <source>
        <dbReference type="PROSITE" id="PS51194"/>
    </source>
</evidence>
<feature type="compositionally biased region" description="Basic residues" evidence="8">
    <location>
        <begin position="17"/>
        <end position="45"/>
    </location>
</feature>
<reference evidence="12" key="1">
    <citation type="submission" date="2010-02" db="EMBL/GenBank/DDBJ databases">
        <title>Sequencing and annotation of the Blastocystis hominis genome.</title>
        <authorList>
            <person name="Wincker P."/>
        </authorList>
    </citation>
    <scope>NUCLEOTIDE SEQUENCE</scope>
    <source>
        <strain evidence="12">Singapore isolate B</strain>
    </source>
</reference>
<evidence type="ECO:0000259" key="9">
    <source>
        <dbReference type="PROSITE" id="PS51192"/>
    </source>
</evidence>
<feature type="compositionally biased region" description="Basic residues" evidence="8">
    <location>
        <begin position="57"/>
        <end position="68"/>
    </location>
</feature>
<feature type="domain" description="DEAD-box RNA helicase Q" evidence="11">
    <location>
        <begin position="192"/>
        <end position="220"/>
    </location>
</feature>
<organism evidence="12">
    <name type="scientific">Blastocystis hominis</name>
    <dbReference type="NCBI Taxonomy" id="12968"/>
    <lineage>
        <taxon>Eukaryota</taxon>
        <taxon>Sar</taxon>
        <taxon>Stramenopiles</taxon>
        <taxon>Bigyra</taxon>
        <taxon>Opalozoa</taxon>
        <taxon>Opalinata</taxon>
        <taxon>Blastocystidae</taxon>
        <taxon>Blastocystis</taxon>
    </lineage>
</organism>
<dbReference type="GO" id="GO:0003676">
    <property type="term" value="F:nucleic acid binding"/>
    <property type="evidence" value="ECO:0007669"/>
    <property type="project" value="InterPro"/>
</dbReference>
<dbReference type="RefSeq" id="XP_012895260.1">
    <property type="nucleotide sequence ID" value="XM_013039806.1"/>
</dbReference>
<dbReference type="InterPro" id="IPR001650">
    <property type="entry name" value="Helicase_C-like"/>
</dbReference>
<dbReference type="OrthoDB" id="196131at2759"/>
<dbReference type="FunCoup" id="D8LZH3">
    <property type="interactions" value="495"/>
</dbReference>
<name>D8LZH3_BLAHO</name>
<dbReference type="InterPro" id="IPR014001">
    <property type="entry name" value="Helicase_ATP-bd"/>
</dbReference>
<dbReference type="PROSITE" id="PS00039">
    <property type="entry name" value="DEAD_ATP_HELICASE"/>
    <property type="match status" value="1"/>
</dbReference>
<keyword evidence="5 7" id="KW-0067">ATP-binding</keyword>
<evidence type="ECO:0000256" key="4">
    <source>
        <dbReference type="ARBA" id="ARBA00022806"/>
    </source>
</evidence>
<feature type="region of interest" description="Disordered" evidence="8">
    <location>
        <begin position="1"/>
        <end position="113"/>
    </location>
</feature>
<dbReference type="Pfam" id="PF00271">
    <property type="entry name" value="Helicase_C"/>
    <property type="match status" value="1"/>
</dbReference>
<dbReference type="Pfam" id="PF00270">
    <property type="entry name" value="DEAD"/>
    <property type="match status" value="1"/>
</dbReference>
<feature type="compositionally biased region" description="Low complexity" evidence="8">
    <location>
        <begin position="46"/>
        <end position="56"/>
    </location>
</feature>
<comment type="similarity">
    <text evidence="7">Belongs to the DEAD box helicase family.</text>
</comment>
<dbReference type="InterPro" id="IPR027417">
    <property type="entry name" value="P-loop_NTPase"/>
</dbReference>
<dbReference type="EMBL" id="FN668640">
    <property type="protein sequence ID" value="CBK21212.2"/>
    <property type="molecule type" value="Genomic_DNA"/>
</dbReference>
<feature type="compositionally biased region" description="Polar residues" evidence="8">
    <location>
        <begin position="1"/>
        <end position="10"/>
    </location>
</feature>
<evidence type="ECO:0000256" key="2">
    <source>
        <dbReference type="ARBA" id="ARBA00022741"/>
    </source>
</evidence>